<evidence type="ECO:0000313" key="4">
    <source>
        <dbReference type="Proteomes" id="UP001203410"/>
    </source>
</evidence>
<feature type="compositionally biased region" description="Basic and acidic residues" evidence="1">
    <location>
        <begin position="71"/>
        <end position="80"/>
    </location>
</feature>
<dbReference type="EMBL" id="JAMGBA010000002">
    <property type="protein sequence ID" value="MCL6699254.1"/>
    <property type="molecule type" value="Genomic_DNA"/>
</dbReference>
<proteinExistence type="predicted"/>
<reference evidence="3 4" key="1">
    <citation type="submission" date="2022-05" db="EMBL/GenBank/DDBJ databases">
        <authorList>
            <person name="Jo J.-H."/>
            <person name="Im W.-T."/>
        </authorList>
    </citation>
    <scope>NUCLEOTIDE SEQUENCE [LARGE SCALE GENOMIC DNA]</scope>
    <source>
        <strain evidence="3 4">NSE70-1</strain>
    </source>
</reference>
<keyword evidence="4" id="KW-1185">Reference proteome</keyword>
<evidence type="ECO:0000256" key="1">
    <source>
        <dbReference type="SAM" id="MobiDB-lite"/>
    </source>
</evidence>
<sequence length="142" mass="14821">MRALLLALPLVLIPVPAFAAPAETPQVQIPPELSDPAVADKLTRALGPLSRALMNMPVGELEAALAGREPTAADRSKRLGDQIGPEGQKELEATIATAGPKMQAMQKALVASLPAIMSTLGDVGKQLEQATANLPDPTYPKQ</sequence>
<accession>A0ABT0RWI4</accession>
<evidence type="ECO:0000313" key="3">
    <source>
        <dbReference type="EMBL" id="MCL6699254.1"/>
    </source>
</evidence>
<name>A0ABT0RWI4_9SPHN</name>
<organism evidence="3 4">
    <name type="scientific">Sphingomonas caseinilyticus</name>
    <dbReference type="NCBI Taxonomy" id="2908205"/>
    <lineage>
        <taxon>Bacteria</taxon>
        <taxon>Pseudomonadati</taxon>
        <taxon>Pseudomonadota</taxon>
        <taxon>Alphaproteobacteria</taxon>
        <taxon>Sphingomonadales</taxon>
        <taxon>Sphingomonadaceae</taxon>
        <taxon>Sphingomonas</taxon>
    </lineage>
</organism>
<feature type="region of interest" description="Disordered" evidence="1">
    <location>
        <begin position="66"/>
        <end position="88"/>
    </location>
</feature>
<feature type="signal peptide" evidence="2">
    <location>
        <begin position="1"/>
        <end position="19"/>
    </location>
</feature>
<evidence type="ECO:0008006" key="5">
    <source>
        <dbReference type="Google" id="ProtNLM"/>
    </source>
</evidence>
<gene>
    <name evidence="3" type="ORF">LZ496_10735</name>
</gene>
<feature type="chain" id="PRO_5046624948" description="LTXXQ motif family protein" evidence="2">
    <location>
        <begin position="20"/>
        <end position="142"/>
    </location>
</feature>
<dbReference type="RefSeq" id="WP_249904674.1">
    <property type="nucleotide sequence ID" value="NZ_JAMGBA010000002.1"/>
</dbReference>
<dbReference type="Proteomes" id="UP001203410">
    <property type="component" value="Unassembled WGS sequence"/>
</dbReference>
<keyword evidence="2" id="KW-0732">Signal</keyword>
<protein>
    <recommendedName>
        <fullName evidence="5">LTXXQ motif family protein</fullName>
    </recommendedName>
</protein>
<comment type="caution">
    <text evidence="3">The sequence shown here is derived from an EMBL/GenBank/DDBJ whole genome shotgun (WGS) entry which is preliminary data.</text>
</comment>
<evidence type="ECO:0000256" key="2">
    <source>
        <dbReference type="SAM" id="SignalP"/>
    </source>
</evidence>